<comment type="subunit">
    <text evidence="10">Associates with subunits I, II and III to form cytochrome c oxidase.</text>
</comment>
<evidence type="ECO:0000256" key="11">
    <source>
        <dbReference type="SAM" id="Phobius"/>
    </source>
</evidence>
<comment type="similarity">
    <text evidence="3 10">Belongs to the cytochrome c oxidase bacterial subunit CtaF family.</text>
</comment>
<keyword evidence="6 10" id="KW-1278">Translocase</keyword>
<dbReference type="Pfam" id="PF12270">
    <property type="entry name" value="Cyt_c_ox_IV"/>
    <property type="match status" value="1"/>
</dbReference>
<evidence type="ECO:0000256" key="7">
    <source>
        <dbReference type="ARBA" id="ARBA00022989"/>
    </source>
</evidence>
<proteinExistence type="inferred from homology"/>
<keyword evidence="13" id="KW-1185">Reference proteome</keyword>
<comment type="catalytic activity">
    <reaction evidence="9 10">
        <text>4 Fe(II)-[cytochrome c] + O2 + 8 H(+)(in) = 4 Fe(III)-[cytochrome c] + 2 H2O + 4 H(+)(out)</text>
        <dbReference type="Rhea" id="RHEA:11436"/>
        <dbReference type="Rhea" id="RHEA-COMP:10350"/>
        <dbReference type="Rhea" id="RHEA-COMP:14399"/>
        <dbReference type="ChEBI" id="CHEBI:15377"/>
        <dbReference type="ChEBI" id="CHEBI:15378"/>
        <dbReference type="ChEBI" id="CHEBI:15379"/>
        <dbReference type="ChEBI" id="CHEBI:29033"/>
        <dbReference type="ChEBI" id="CHEBI:29034"/>
        <dbReference type="EC" id="7.1.1.9"/>
    </reaction>
</comment>
<dbReference type="EMBL" id="CP004350">
    <property type="protein sequence ID" value="AHI19649.1"/>
    <property type="molecule type" value="Genomic_DNA"/>
</dbReference>
<gene>
    <name evidence="12" type="ORF">CCASEI_05365</name>
</gene>
<dbReference type="GeneID" id="82877225"/>
<dbReference type="InterPro" id="IPR021050">
    <property type="entry name" value="Cyt_c_oxidase_su4_actinobac"/>
</dbReference>
<evidence type="ECO:0000256" key="10">
    <source>
        <dbReference type="PIRNR" id="PIRNR017385"/>
    </source>
</evidence>
<evidence type="ECO:0000256" key="2">
    <source>
        <dbReference type="ARBA" id="ARBA00004651"/>
    </source>
</evidence>
<evidence type="ECO:0000256" key="4">
    <source>
        <dbReference type="ARBA" id="ARBA00022475"/>
    </source>
</evidence>
<evidence type="ECO:0000256" key="8">
    <source>
        <dbReference type="ARBA" id="ARBA00023136"/>
    </source>
</evidence>
<accession>A0ABN4CG35</accession>
<reference evidence="13" key="1">
    <citation type="submission" date="2013-02" db="EMBL/GenBank/DDBJ databases">
        <title>The complete genome sequence of Corynebacterium casei LMG S-19264 (=DSM 44701).</title>
        <authorList>
            <person name="Ruckert C."/>
            <person name="Albersmeier A."/>
            <person name="Kalinowski J."/>
        </authorList>
    </citation>
    <scope>NUCLEOTIDE SEQUENCE [LARGE SCALE GENOMIC DNA]</scope>
    <source>
        <strain evidence="13">LMG S-19264</strain>
    </source>
</reference>
<evidence type="ECO:0000256" key="3">
    <source>
        <dbReference type="ARBA" id="ARBA00006870"/>
    </source>
</evidence>
<dbReference type="RefSeq" id="WP_006823480.1">
    <property type="nucleotide sequence ID" value="NZ_CP004350.1"/>
</dbReference>
<protein>
    <recommendedName>
        <fullName evidence="10">Cytochrome c oxidase polypeptide 4</fullName>
        <ecNumber evidence="10">7.1.1.9</ecNumber>
    </recommendedName>
    <alternativeName>
        <fullName evidence="10">Cytochrome aa3 subunit 4</fullName>
    </alternativeName>
    <alternativeName>
        <fullName evidence="10">Cytochrome c oxidase polypeptide IV</fullName>
    </alternativeName>
</protein>
<keyword evidence="8 10" id="KW-0472">Membrane</keyword>
<sequence>MKASAKTFYGIAAYLLVSLVAYVFGTAYMDNDASLMGAEPVGIVALVLAFLFSMMLGGYFHITERGTDVLPEDWEEAEVEDAAGIYGFFSPSSIWPFAMTGAIAVLGYGVAFFYLWMIALGLVLLFWSATMLSLQYGLPKEKH</sequence>
<organism evidence="12 13">
    <name type="scientific">Corynebacterium casei LMG S-19264</name>
    <dbReference type="NCBI Taxonomy" id="1285583"/>
    <lineage>
        <taxon>Bacteria</taxon>
        <taxon>Bacillati</taxon>
        <taxon>Actinomycetota</taxon>
        <taxon>Actinomycetes</taxon>
        <taxon>Mycobacteriales</taxon>
        <taxon>Corynebacteriaceae</taxon>
        <taxon>Corynebacterium</taxon>
    </lineage>
</organism>
<evidence type="ECO:0000256" key="6">
    <source>
        <dbReference type="ARBA" id="ARBA00022967"/>
    </source>
</evidence>
<feature type="transmembrane region" description="Helical" evidence="11">
    <location>
        <begin position="113"/>
        <end position="134"/>
    </location>
</feature>
<evidence type="ECO:0000256" key="1">
    <source>
        <dbReference type="ARBA" id="ARBA00002536"/>
    </source>
</evidence>
<keyword evidence="5 11" id="KW-0812">Transmembrane</keyword>
<comment type="function">
    <text evidence="1 10">Part of cytochrome c oxidase, its function is unknown.</text>
</comment>
<evidence type="ECO:0000313" key="13">
    <source>
        <dbReference type="Proteomes" id="UP000019226"/>
    </source>
</evidence>
<evidence type="ECO:0000256" key="9">
    <source>
        <dbReference type="ARBA" id="ARBA00047816"/>
    </source>
</evidence>
<evidence type="ECO:0000313" key="12">
    <source>
        <dbReference type="EMBL" id="AHI19649.1"/>
    </source>
</evidence>
<dbReference type="EC" id="7.1.1.9" evidence="10"/>
<feature type="transmembrane region" description="Helical" evidence="11">
    <location>
        <begin position="41"/>
        <end position="62"/>
    </location>
</feature>
<comment type="subcellular location">
    <subcellularLocation>
        <location evidence="2">Cell membrane</location>
        <topology evidence="2">Multi-pass membrane protein</topology>
    </subcellularLocation>
</comment>
<feature type="transmembrane region" description="Helical" evidence="11">
    <location>
        <begin position="7"/>
        <end position="29"/>
    </location>
</feature>
<evidence type="ECO:0000256" key="5">
    <source>
        <dbReference type="ARBA" id="ARBA00022692"/>
    </source>
</evidence>
<name>A0ABN4CG35_9CORY</name>
<keyword evidence="4 10" id="KW-1003">Cell membrane</keyword>
<dbReference type="Proteomes" id="UP000019226">
    <property type="component" value="Chromosome"/>
</dbReference>
<dbReference type="PIRSF" id="PIRSF017385">
    <property type="entry name" value="CtaF"/>
    <property type="match status" value="1"/>
</dbReference>
<keyword evidence="7 11" id="KW-1133">Transmembrane helix</keyword>